<name>A0AAW8EWG1_9MICO</name>
<sequence length="331" mass="34919">MSDLPPLSSPVLDWIRRAEELSASLPGTGSADIVARRRAARELSDRLALEFTDPAPAGVDVDELHLAGGDDPRRARRFRSSGAVGPQPTMLWLHGGGWIGGTIDEIVNERICADRALRSGVQIISLEYRLAPEHPFPAAVDDAVAALADLRARADEIGVDIAALGIGGNSAGATIAASAALRERDADRPVIHQALEVLPAALRPAGESFDRYRRASGMIGAEHLADVYRAGAPLSAASPLDAPDHRGLAPALIFAAEFDPLRDGAVAYARALEAAGVPVVLHIGEGHVHGSPGITTWQGARDWHDLFAAELTAAYAVAAADPITTRTVWRR</sequence>
<dbReference type="RefSeq" id="WP_307295542.1">
    <property type="nucleotide sequence ID" value="NZ_JAUSXV010000001.1"/>
</dbReference>
<keyword evidence="1 3" id="KW-0378">Hydrolase</keyword>
<evidence type="ECO:0000313" key="3">
    <source>
        <dbReference type="EMBL" id="MDQ0647588.1"/>
    </source>
</evidence>
<dbReference type="InterPro" id="IPR029058">
    <property type="entry name" value="AB_hydrolase_fold"/>
</dbReference>
<keyword evidence="4" id="KW-1185">Reference proteome</keyword>
<dbReference type="EC" id="3.1.1.-" evidence="3"/>
<proteinExistence type="predicted"/>
<dbReference type="SUPFAM" id="SSF53474">
    <property type="entry name" value="alpha/beta-Hydrolases"/>
    <property type="match status" value="1"/>
</dbReference>
<comment type="caution">
    <text evidence="3">The sequence shown here is derived from an EMBL/GenBank/DDBJ whole genome shotgun (WGS) entry which is preliminary data.</text>
</comment>
<dbReference type="Proteomes" id="UP001244427">
    <property type="component" value="Unassembled WGS sequence"/>
</dbReference>
<dbReference type="InterPro" id="IPR050300">
    <property type="entry name" value="GDXG_lipolytic_enzyme"/>
</dbReference>
<accession>A0AAW8EWG1</accession>
<dbReference type="AlphaFoldDB" id="A0AAW8EWG1"/>
<dbReference type="InterPro" id="IPR013094">
    <property type="entry name" value="AB_hydrolase_3"/>
</dbReference>
<dbReference type="Pfam" id="PF07859">
    <property type="entry name" value="Abhydrolase_3"/>
    <property type="match status" value="1"/>
</dbReference>
<gene>
    <name evidence="3" type="ORF">QFZ53_001784</name>
</gene>
<reference evidence="3 4" key="1">
    <citation type="submission" date="2023-07" db="EMBL/GenBank/DDBJ databases">
        <title>Comparative genomics of wheat-associated soil bacteria to identify genetic determinants of phenazine resistance.</title>
        <authorList>
            <person name="Mouncey N."/>
        </authorList>
    </citation>
    <scope>NUCLEOTIDE SEQUENCE [LARGE SCALE GENOMIC DNA]</scope>
    <source>
        <strain evidence="3 4">W4I9-1</strain>
    </source>
</reference>
<evidence type="ECO:0000256" key="1">
    <source>
        <dbReference type="ARBA" id="ARBA00022801"/>
    </source>
</evidence>
<protein>
    <submittedName>
        <fullName evidence="3">Acetyl esterase</fullName>
        <ecNumber evidence="3">3.1.1.-</ecNumber>
    </submittedName>
</protein>
<dbReference type="Gene3D" id="3.40.50.1820">
    <property type="entry name" value="alpha/beta hydrolase"/>
    <property type="match status" value="1"/>
</dbReference>
<dbReference type="PANTHER" id="PTHR48081:SF8">
    <property type="entry name" value="ALPHA_BETA HYDROLASE FOLD-3 DOMAIN-CONTAINING PROTEIN-RELATED"/>
    <property type="match status" value="1"/>
</dbReference>
<dbReference type="EMBL" id="JAUSXV010000001">
    <property type="protein sequence ID" value="MDQ0647588.1"/>
    <property type="molecule type" value="Genomic_DNA"/>
</dbReference>
<dbReference type="GO" id="GO:0016787">
    <property type="term" value="F:hydrolase activity"/>
    <property type="evidence" value="ECO:0007669"/>
    <property type="project" value="UniProtKB-KW"/>
</dbReference>
<evidence type="ECO:0000259" key="2">
    <source>
        <dbReference type="Pfam" id="PF07859"/>
    </source>
</evidence>
<feature type="domain" description="Alpha/beta hydrolase fold-3" evidence="2">
    <location>
        <begin position="90"/>
        <end position="290"/>
    </location>
</feature>
<evidence type="ECO:0000313" key="4">
    <source>
        <dbReference type="Proteomes" id="UP001244427"/>
    </source>
</evidence>
<organism evidence="3 4">
    <name type="scientific">Microbacterium natoriense</name>
    <dbReference type="NCBI Taxonomy" id="284570"/>
    <lineage>
        <taxon>Bacteria</taxon>
        <taxon>Bacillati</taxon>
        <taxon>Actinomycetota</taxon>
        <taxon>Actinomycetes</taxon>
        <taxon>Micrococcales</taxon>
        <taxon>Microbacteriaceae</taxon>
        <taxon>Microbacterium</taxon>
    </lineage>
</organism>
<dbReference type="PANTHER" id="PTHR48081">
    <property type="entry name" value="AB HYDROLASE SUPERFAMILY PROTEIN C4A8.06C"/>
    <property type="match status" value="1"/>
</dbReference>